<dbReference type="EMBL" id="JAULSU010000003">
    <property type="protein sequence ID" value="KAK0624216.1"/>
    <property type="molecule type" value="Genomic_DNA"/>
</dbReference>
<dbReference type="AlphaFoldDB" id="A0AA40C3P1"/>
<comment type="caution">
    <text evidence="2">The sequence shown here is derived from an EMBL/GenBank/DDBJ whole genome shotgun (WGS) entry which is preliminary data.</text>
</comment>
<name>A0AA40C3P1_9PEZI</name>
<dbReference type="Proteomes" id="UP001175000">
    <property type="component" value="Unassembled WGS sequence"/>
</dbReference>
<evidence type="ECO:0000313" key="2">
    <source>
        <dbReference type="EMBL" id="KAK0624216.1"/>
    </source>
</evidence>
<organism evidence="2 3">
    <name type="scientific">Immersiella caudata</name>
    <dbReference type="NCBI Taxonomy" id="314043"/>
    <lineage>
        <taxon>Eukaryota</taxon>
        <taxon>Fungi</taxon>
        <taxon>Dikarya</taxon>
        <taxon>Ascomycota</taxon>
        <taxon>Pezizomycotina</taxon>
        <taxon>Sordariomycetes</taxon>
        <taxon>Sordariomycetidae</taxon>
        <taxon>Sordariales</taxon>
        <taxon>Lasiosphaeriaceae</taxon>
        <taxon>Immersiella</taxon>
    </lineage>
</organism>
<keyword evidence="3" id="KW-1185">Reference proteome</keyword>
<reference evidence="2" key="1">
    <citation type="submission" date="2023-06" db="EMBL/GenBank/DDBJ databases">
        <title>Genome-scale phylogeny and comparative genomics of the fungal order Sordariales.</title>
        <authorList>
            <consortium name="Lawrence Berkeley National Laboratory"/>
            <person name="Hensen N."/>
            <person name="Bonometti L."/>
            <person name="Westerberg I."/>
            <person name="Brannstrom I.O."/>
            <person name="Guillou S."/>
            <person name="Cros-Aarteil S."/>
            <person name="Calhoun S."/>
            <person name="Haridas S."/>
            <person name="Kuo A."/>
            <person name="Mondo S."/>
            <person name="Pangilinan J."/>
            <person name="Riley R."/>
            <person name="Labutti K."/>
            <person name="Andreopoulos B."/>
            <person name="Lipzen A."/>
            <person name="Chen C."/>
            <person name="Yanf M."/>
            <person name="Daum C."/>
            <person name="Ng V."/>
            <person name="Clum A."/>
            <person name="Steindorff A."/>
            <person name="Ohm R."/>
            <person name="Martin F."/>
            <person name="Silar P."/>
            <person name="Natvig D."/>
            <person name="Lalanne C."/>
            <person name="Gautier V."/>
            <person name="Ament-Velasquez S.L."/>
            <person name="Kruys A."/>
            <person name="Hutchinson M.I."/>
            <person name="Powell A.J."/>
            <person name="Barry K."/>
            <person name="Miller A.N."/>
            <person name="Grigoriev I.V."/>
            <person name="Debuchy R."/>
            <person name="Gladieux P."/>
            <person name="Thoren M.H."/>
            <person name="Johannesson H."/>
        </authorList>
    </citation>
    <scope>NUCLEOTIDE SEQUENCE</scope>
    <source>
        <strain evidence="2">CBS 606.72</strain>
    </source>
</reference>
<proteinExistence type="predicted"/>
<evidence type="ECO:0000313" key="3">
    <source>
        <dbReference type="Proteomes" id="UP001175000"/>
    </source>
</evidence>
<accession>A0AA40C3P1</accession>
<protein>
    <submittedName>
        <fullName evidence="2">Uncharacterized protein</fullName>
    </submittedName>
</protein>
<feature type="region of interest" description="Disordered" evidence="1">
    <location>
        <begin position="21"/>
        <end position="101"/>
    </location>
</feature>
<feature type="compositionally biased region" description="Polar residues" evidence="1">
    <location>
        <begin position="88"/>
        <end position="99"/>
    </location>
</feature>
<sequence length="339" mass="37472">MVNLSVTRMFGVNGSCSLSESAVLNRSQRTQKSRRSTQTLPMRNRPSPDLAGKHNPDRRRPRSASAEPDPVPSWSFVKLPAPKGHTVGQHSSRTPSADSDLSVITGDLQDFQDGVRCTREFLHQDMDEFATLESSRYGRPDIPVPSKRSHEEPQSARAPKRRQSSAEGKRAMRPPDSYDDRQDDSGDDSACSARFTPSIVPPSSPERAGRFPCPFSLYNPGKPLCEHPLMGSPKSVEEHLYSQHRQQPFCPVCGDTFSTHVLANAHVVTRSCVKTKTSPVVEGLNQHQINQLAQCLHSRLSSAGKYDAMWDIVHPGIENRMNIGNVGPSEAEQTLRIGD</sequence>
<evidence type="ECO:0000256" key="1">
    <source>
        <dbReference type="SAM" id="MobiDB-lite"/>
    </source>
</evidence>
<feature type="region of interest" description="Disordered" evidence="1">
    <location>
        <begin position="132"/>
        <end position="207"/>
    </location>
</feature>
<gene>
    <name evidence="2" type="ORF">B0T14DRAFT_517679</name>
</gene>